<name>T1FXM5_HELRO</name>
<keyword evidence="3" id="KW-0809">Transit peptide</keyword>
<evidence type="ECO:0000256" key="6">
    <source>
        <dbReference type="ARBA" id="ARBA00023274"/>
    </source>
</evidence>
<dbReference type="EnsemblMetazoa" id="HelroT63917">
    <property type="protein sequence ID" value="HelroP63917"/>
    <property type="gene ID" value="HelroG63917"/>
</dbReference>
<evidence type="ECO:0000256" key="3">
    <source>
        <dbReference type="ARBA" id="ARBA00022946"/>
    </source>
</evidence>
<evidence type="ECO:0000256" key="2">
    <source>
        <dbReference type="ARBA" id="ARBA00005781"/>
    </source>
</evidence>
<keyword evidence="6" id="KW-0687">Ribonucleoprotein</keyword>
<protein>
    <recommendedName>
        <fullName evidence="7">Large ribosomal subunit protein bL19m</fullName>
    </recommendedName>
    <alternativeName>
        <fullName evidence="8">39S ribosomal protein L19, mitochondrial</fullName>
    </alternativeName>
</protein>
<dbReference type="InterPro" id="IPR038657">
    <property type="entry name" value="Ribosomal_bL19_sf"/>
</dbReference>
<dbReference type="GO" id="GO:0006412">
    <property type="term" value="P:translation"/>
    <property type="evidence" value="ECO:0007669"/>
    <property type="project" value="InterPro"/>
</dbReference>
<dbReference type="CTD" id="20213573"/>
<dbReference type="EMBL" id="KB096324">
    <property type="protein sequence ID" value="ESO06016.1"/>
    <property type="molecule type" value="Genomic_DNA"/>
</dbReference>
<evidence type="ECO:0000256" key="7">
    <source>
        <dbReference type="ARBA" id="ARBA00035288"/>
    </source>
</evidence>
<dbReference type="HOGENOM" id="CLU_076988_0_0_1"/>
<dbReference type="FunFam" id="2.30.30.790:FF:000002">
    <property type="entry name" value="39S ribosomal protein L19, mitochondrial"/>
    <property type="match status" value="1"/>
</dbReference>
<evidence type="ECO:0000313" key="9">
    <source>
        <dbReference type="EMBL" id="ESO06016.1"/>
    </source>
</evidence>
<dbReference type="STRING" id="6412.T1FXM5"/>
<dbReference type="eggNOG" id="KOG1698">
    <property type="taxonomic scope" value="Eukaryota"/>
</dbReference>
<accession>T1FXM5</accession>
<dbReference type="Proteomes" id="UP000015101">
    <property type="component" value="Unassembled WGS sequence"/>
</dbReference>
<keyword evidence="5" id="KW-0496">Mitochondrion</keyword>
<evidence type="ECO:0000313" key="11">
    <source>
        <dbReference type="Proteomes" id="UP000015101"/>
    </source>
</evidence>
<dbReference type="InterPro" id="IPR001857">
    <property type="entry name" value="Ribosomal_bL19"/>
</dbReference>
<dbReference type="Gene3D" id="2.30.30.790">
    <property type="match status" value="1"/>
</dbReference>
<dbReference type="InParanoid" id="T1FXM5"/>
<dbReference type="Pfam" id="PF01245">
    <property type="entry name" value="Ribosomal_L19"/>
    <property type="match status" value="1"/>
</dbReference>
<proteinExistence type="inferred from homology"/>
<dbReference type="RefSeq" id="XP_009015384.1">
    <property type="nucleotide sequence ID" value="XM_009017136.1"/>
</dbReference>
<gene>
    <name evidence="10" type="primary">20213573</name>
    <name evidence="9" type="ORF">HELRODRAFT_63917</name>
</gene>
<dbReference type="AlphaFoldDB" id="T1FXM5"/>
<dbReference type="FunCoup" id="T1FXM5">
    <property type="interactions" value="687"/>
</dbReference>
<keyword evidence="11" id="KW-1185">Reference proteome</keyword>
<evidence type="ECO:0000313" key="10">
    <source>
        <dbReference type="EnsemblMetazoa" id="HelroP63917"/>
    </source>
</evidence>
<evidence type="ECO:0000256" key="8">
    <source>
        <dbReference type="ARBA" id="ARBA00035359"/>
    </source>
</evidence>
<organism evidence="10 11">
    <name type="scientific">Helobdella robusta</name>
    <name type="common">Californian leech</name>
    <dbReference type="NCBI Taxonomy" id="6412"/>
    <lineage>
        <taxon>Eukaryota</taxon>
        <taxon>Metazoa</taxon>
        <taxon>Spiralia</taxon>
        <taxon>Lophotrochozoa</taxon>
        <taxon>Annelida</taxon>
        <taxon>Clitellata</taxon>
        <taxon>Hirudinea</taxon>
        <taxon>Rhynchobdellida</taxon>
        <taxon>Glossiphoniidae</taxon>
        <taxon>Helobdella</taxon>
    </lineage>
</organism>
<keyword evidence="4" id="KW-0689">Ribosomal protein</keyword>
<reference evidence="10" key="3">
    <citation type="submission" date="2015-06" db="UniProtKB">
        <authorList>
            <consortium name="EnsemblMetazoa"/>
        </authorList>
    </citation>
    <scope>IDENTIFICATION</scope>
</reference>
<evidence type="ECO:0000256" key="5">
    <source>
        <dbReference type="ARBA" id="ARBA00023128"/>
    </source>
</evidence>
<reference evidence="11" key="1">
    <citation type="submission" date="2012-12" db="EMBL/GenBank/DDBJ databases">
        <authorList>
            <person name="Hellsten U."/>
            <person name="Grimwood J."/>
            <person name="Chapman J.A."/>
            <person name="Shapiro H."/>
            <person name="Aerts A."/>
            <person name="Otillar R.P."/>
            <person name="Terry A.Y."/>
            <person name="Boore J.L."/>
            <person name="Simakov O."/>
            <person name="Marletaz F."/>
            <person name="Cho S.-J."/>
            <person name="Edsinger-Gonzales E."/>
            <person name="Havlak P."/>
            <person name="Kuo D.-H."/>
            <person name="Larsson T."/>
            <person name="Lv J."/>
            <person name="Arendt D."/>
            <person name="Savage R."/>
            <person name="Osoegawa K."/>
            <person name="de Jong P."/>
            <person name="Lindberg D.R."/>
            <person name="Seaver E.C."/>
            <person name="Weisblat D.A."/>
            <person name="Putnam N.H."/>
            <person name="Grigoriev I.V."/>
            <person name="Rokhsar D.S."/>
        </authorList>
    </citation>
    <scope>NUCLEOTIDE SEQUENCE</scope>
</reference>
<dbReference type="OrthoDB" id="432645at2759"/>
<dbReference type="GO" id="GO:0003735">
    <property type="term" value="F:structural constituent of ribosome"/>
    <property type="evidence" value="ECO:0000318"/>
    <property type="project" value="GO_Central"/>
</dbReference>
<dbReference type="OMA" id="DFPLIYP"/>
<dbReference type="GeneID" id="20213573"/>
<dbReference type="EMBL" id="AMQM01000514">
    <property type="status" value="NOT_ANNOTATED_CDS"/>
    <property type="molecule type" value="Genomic_DNA"/>
</dbReference>
<evidence type="ECO:0000256" key="4">
    <source>
        <dbReference type="ARBA" id="ARBA00022980"/>
    </source>
</evidence>
<sequence length="215" mass="25362">RYIFPEFLPNHDRRRRDKLAEMLERQDMFKRRFVINIPEFYVGSVMSVTVIDPHASNKESKFVGICIERAAIGLRANFTLRNIVDGQGCVEITYDLYCPLILKIEVLRLEKRLDNELFYLRDAPQEYSTFSFDMLPIQHPPNEPVPTNSLKVKLNPKPWHERWERQNLKGLQDLDLPQKVLDKAKLPAIAKPWDTYDLMKKYRSVVGSGFFQFLF</sequence>
<comment type="subcellular location">
    <subcellularLocation>
        <location evidence="1">Mitochondrion</location>
    </subcellularLocation>
</comment>
<dbReference type="PANTHER" id="PTHR15680">
    <property type="entry name" value="RIBOSOMAL PROTEIN L19"/>
    <property type="match status" value="1"/>
</dbReference>
<dbReference type="KEGG" id="hro:HELRODRAFT_63917"/>
<dbReference type="PANTHER" id="PTHR15680:SF9">
    <property type="entry name" value="LARGE RIBOSOMAL SUBUNIT PROTEIN BL19M"/>
    <property type="match status" value="1"/>
</dbReference>
<dbReference type="SUPFAM" id="SSF50104">
    <property type="entry name" value="Translation proteins SH3-like domain"/>
    <property type="match status" value="1"/>
</dbReference>
<comment type="similarity">
    <text evidence="2">Belongs to the bacterial ribosomal protein bL19 family.</text>
</comment>
<dbReference type="GO" id="GO:0005762">
    <property type="term" value="C:mitochondrial large ribosomal subunit"/>
    <property type="evidence" value="ECO:0000318"/>
    <property type="project" value="GO_Central"/>
</dbReference>
<dbReference type="InterPro" id="IPR008991">
    <property type="entry name" value="Translation_prot_SH3-like_sf"/>
</dbReference>
<reference evidence="9 11" key="2">
    <citation type="journal article" date="2013" name="Nature">
        <title>Insights into bilaterian evolution from three spiralian genomes.</title>
        <authorList>
            <person name="Simakov O."/>
            <person name="Marletaz F."/>
            <person name="Cho S.J."/>
            <person name="Edsinger-Gonzales E."/>
            <person name="Havlak P."/>
            <person name="Hellsten U."/>
            <person name="Kuo D.H."/>
            <person name="Larsson T."/>
            <person name="Lv J."/>
            <person name="Arendt D."/>
            <person name="Savage R."/>
            <person name="Osoegawa K."/>
            <person name="de Jong P."/>
            <person name="Grimwood J."/>
            <person name="Chapman J.A."/>
            <person name="Shapiro H."/>
            <person name="Aerts A."/>
            <person name="Otillar R.P."/>
            <person name="Terry A.Y."/>
            <person name="Boore J.L."/>
            <person name="Grigoriev I.V."/>
            <person name="Lindberg D.R."/>
            <person name="Seaver E.C."/>
            <person name="Weisblat D.A."/>
            <person name="Putnam N.H."/>
            <person name="Rokhsar D.S."/>
        </authorList>
    </citation>
    <scope>NUCLEOTIDE SEQUENCE</scope>
</reference>
<evidence type="ECO:0000256" key="1">
    <source>
        <dbReference type="ARBA" id="ARBA00004173"/>
    </source>
</evidence>